<reference evidence="6 7" key="1">
    <citation type="submission" date="2023-08" db="EMBL/GenBank/DDBJ databases">
        <title>Characterization of two Paracoccaceae strains isolated from Phycosphere and proposal of Xinfangfangia lacusdiani sp. nov.</title>
        <authorList>
            <person name="Deng Y."/>
            <person name="Zhang Y.Q."/>
        </authorList>
    </citation>
    <scope>NUCLEOTIDE SEQUENCE [LARGE SCALE GENOMIC DNA]</scope>
    <source>
        <strain evidence="6 7">CPCC 101601</strain>
    </source>
</reference>
<comment type="similarity">
    <text evidence="1">Belongs to the LysR transcriptional regulatory family.</text>
</comment>
<dbReference type="InterPro" id="IPR058163">
    <property type="entry name" value="LysR-type_TF_proteobact-type"/>
</dbReference>
<sequence length="315" mass="34635">MTLRSKLPSPTAIFVFEAAARLGNFSRAAQELNVTQPAVSHAISALERHLGQKLFHRSGPSLTLTVAGERLSRVTSRSFAQIETVLAEIEPARVVRETVLLSVSSGLVNHWLMPRFSAFTERFPEIDLQFQLMQSRVSGPLGTADIGLRPLSGAQSAQGLGAFCPEQIIALASPEYLQQFGPLDDPKSAHRLIEMPEHDFRWQDFLRCTGIVPHGPMSTLSLPDYSVALQAAVAGRGIVLGWTSVAAYLIHKQDLVPAASALVRTERSFHLLLGEGYRRLAVLEVRDWLLAEMARDRAEIGPILQDLPQFDRSAV</sequence>
<dbReference type="Gene3D" id="3.40.190.10">
    <property type="entry name" value="Periplasmic binding protein-like II"/>
    <property type="match status" value="2"/>
</dbReference>
<comment type="caution">
    <text evidence="6">The sequence shown here is derived from an EMBL/GenBank/DDBJ whole genome shotgun (WGS) entry which is preliminary data.</text>
</comment>
<feature type="domain" description="HTH lysR-type" evidence="5">
    <location>
        <begin position="15"/>
        <end position="65"/>
    </location>
</feature>
<proteinExistence type="inferred from homology"/>
<organism evidence="6 7">
    <name type="scientific">Pseudogemmobacter lacusdianii</name>
    <dbReference type="NCBI Taxonomy" id="3069608"/>
    <lineage>
        <taxon>Bacteria</taxon>
        <taxon>Pseudomonadati</taxon>
        <taxon>Pseudomonadota</taxon>
        <taxon>Alphaproteobacteria</taxon>
        <taxon>Rhodobacterales</taxon>
        <taxon>Paracoccaceae</taxon>
        <taxon>Pseudogemmobacter</taxon>
    </lineage>
</organism>
<dbReference type="RefSeq" id="WP_306681852.1">
    <property type="nucleotide sequence ID" value="NZ_JAVDBT010000025.1"/>
</dbReference>
<dbReference type="InterPro" id="IPR005119">
    <property type="entry name" value="LysR_subst-bd"/>
</dbReference>
<dbReference type="InterPro" id="IPR036390">
    <property type="entry name" value="WH_DNA-bd_sf"/>
</dbReference>
<keyword evidence="4" id="KW-0804">Transcription</keyword>
<protein>
    <submittedName>
        <fullName evidence="6">LysR family transcriptional regulator</fullName>
    </submittedName>
</protein>
<dbReference type="Pfam" id="PF00126">
    <property type="entry name" value="HTH_1"/>
    <property type="match status" value="1"/>
</dbReference>
<dbReference type="Gene3D" id="1.10.10.10">
    <property type="entry name" value="Winged helix-like DNA-binding domain superfamily/Winged helix DNA-binding domain"/>
    <property type="match status" value="1"/>
</dbReference>
<dbReference type="InterPro" id="IPR000847">
    <property type="entry name" value="LysR_HTH_N"/>
</dbReference>
<dbReference type="Proteomes" id="UP001239680">
    <property type="component" value="Unassembled WGS sequence"/>
</dbReference>
<name>A0ABU0W294_9RHOB</name>
<evidence type="ECO:0000313" key="7">
    <source>
        <dbReference type="Proteomes" id="UP001239680"/>
    </source>
</evidence>
<evidence type="ECO:0000256" key="1">
    <source>
        <dbReference type="ARBA" id="ARBA00009437"/>
    </source>
</evidence>
<evidence type="ECO:0000256" key="3">
    <source>
        <dbReference type="ARBA" id="ARBA00023125"/>
    </source>
</evidence>
<evidence type="ECO:0000259" key="5">
    <source>
        <dbReference type="PROSITE" id="PS50931"/>
    </source>
</evidence>
<evidence type="ECO:0000313" key="6">
    <source>
        <dbReference type="EMBL" id="MDQ2068142.1"/>
    </source>
</evidence>
<dbReference type="InterPro" id="IPR036388">
    <property type="entry name" value="WH-like_DNA-bd_sf"/>
</dbReference>
<dbReference type="PROSITE" id="PS50931">
    <property type="entry name" value="HTH_LYSR"/>
    <property type="match status" value="1"/>
</dbReference>
<accession>A0ABU0W294</accession>
<gene>
    <name evidence="6" type="ORF">Q9295_17360</name>
</gene>
<dbReference type="PANTHER" id="PTHR30537:SF74">
    <property type="entry name" value="HTH-TYPE TRANSCRIPTIONAL REGULATOR TRPI"/>
    <property type="match status" value="1"/>
</dbReference>
<evidence type="ECO:0000256" key="4">
    <source>
        <dbReference type="ARBA" id="ARBA00023163"/>
    </source>
</evidence>
<evidence type="ECO:0000256" key="2">
    <source>
        <dbReference type="ARBA" id="ARBA00023015"/>
    </source>
</evidence>
<keyword evidence="3" id="KW-0238">DNA-binding</keyword>
<keyword evidence="7" id="KW-1185">Reference proteome</keyword>
<dbReference type="SUPFAM" id="SSF53850">
    <property type="entry name" value="Periplasmic binding protein-like II"/>
    <property type="match status" value="1"/>
</dbReference>
<keyword evidence="2" id="KW-0805">Transcription regulation</keyword>
<dbReference type="Pfam" id="PF03466">
    <property type="entry name" value="LysR_substrate"/>
    <property type="match status" value="1"/>
</dbReference>
<dbReference type="EMBL" id="JAVDBT010000025">
    <property type="protein sequence ID" value="MDQ2068142.1"/>
    <property type="molecule type" value="Genomic_DNA"/>
</dbReference>
<dbReference type="SUPFAM" id="SSF46785">
    <property type="entry name" value="Winged helix' DNA-binding domain"/>
    <property type="match status" value="1"/>
</dbReference>
<dbReference type="PRINTS" id="PR00039">
    <property type="entry name" value="HTHLYSR"/>
</dbReference>
<dbReference type="PANTHER" id="PTHR30537">
    <property type="entry name" value="HTH-TYPE TRANSCRIPTIONAL REGULATOR"/>
    <property type="match status" value="1"/>
</dbReference>